<evidence type="ECO:0000313" key="3">
    <source>
        <dbReference type="Proteomes" id="UP000014074"/>
    </source>
</evidence>
<proteinExistence type="predicted"/>
<organism evidence="2 3">
    <name type="scientific">Phaeoacremonium minimum (strain UCR-PA7)</name>
    <name type="common">Esca disease fungus</name>
    <name type="synonym">Togninia minima</name>
    <dbReference type="NCBI Taxonomy" id="1286976"/>
    <lineage>
        <taxon>Eukaryota</taxon>
        <taxon>Fungi</taxon>
        <taxon>Dikarya</taxon>
        <taxon>Ascomycota</taxon>
        <taxon>Pezizomycotina</taxon>
        <taxon>Sordariomycetes</taxon>
        <taxon>Sordariomycetidae</taxon>
        <taxon>Togniniales</taxon>
        <taxon>Togniniaceae</taxon>
        <taxon>Phaeoacremonium</taxon>
    </lineage>
</organism>
<dbReference type="InterPro" id="IPR045136">
    <property type="entry name" value="Iah1-like"/>
</dbReference>
<dbReference type="EMBL" id="KB932897">
    <property type="protein sequence ID" value="EOO02795.1"/>
    <property type="molecule type" value="Genomic_DNA"/>
</dbReference>
<keyword evidence="2" id="KW-0378">Hydrolase</keyword>
<evidence type="ECO:0000313" key="2">
    <source>
        <dbReference type="EMBL" id="EOO02795.1"/>
    </source>
</evidence>
<protein>
    <submittedName>
        <fullName evidence="2">Putative gdsl lipase acylhydrolase family protein</fullName>
    </submittedName>
</protein>
<dbReference type="RefSeq" id="XP_007912433.1">
    <property type="nucleotide sequence ID" value="XM_007914242.1"/>
</dbReference>
<accession>R8BU19</accession>
<dbReference type="OrthoDB" id="671439at2759"/>
<dbReference type="CDD" id="cd01838">
    <property type="entry name" value="Isoamyl_acetate_hydrolase_like"/>
    <property type="match status" value="1"/>
</dbReference>
<gene>
    <name evidence="2" type="ORF">UCRPA7_1663</name>
</gene>
<dbReference type="HOGENOM" id="CLU_051989_0_0_1"/>
<dbReference type="InterPro" id="IPR013830">
    <property type="entry name" value="SGNH_hydro"/>
</dbReference>
<keyword evidence="3" id="KW-1185">Reference proteome</keyword>
<dbReference type="Proteomes" id="UP000014074">
    <property type="component" value="Unassembled WGS sequence"/>
</dbReference>
<dbReference type="SUPFAM" id="SSF52266">
    <property type="entry name" value="SGNH hydrolase"/>
    <property type="match status" value="1"/>
</dbReference>
<dbReference type="GeneID" id="19321834"/>
<dbReference type="PANTHER" id="PTHR14209">
    <property type="entry name" value="ISOAMYL ACETATE-HYDROLYZING ESTERASE 1"/>
    <property type="match status" value="1"/>
</dbReference>
<dbReference type="Pfam" id="PF13472">
    <property type="entry name" value="Lipase_GDSL_2"/>
    <property type="match status" value="1"/>
</dbReference>
<dbReference type="GO" id="GO:0016787">
    <property type="term" value="F:hydrolase activity"/>
    <property type="evidence" value="ECO:0007669"/>
    <property type="project" value="UniProtKB-KW"/>
</dbReference>
<feature type="domain" description="SGNH hydrolase-type esterase" evidence="1">
    <location>
        <begin position="22"/>
        <end position="237"/>
    </location>
</feature>
<dbReference type="PANTHER" id="PTHR14209:SF19">
    <property type="entry name" value="ISOAMYL ACETATE-HYDROLYZING ESTERASE 1 HOMOLOG"/>
    <property type="match status" value="1"/>
</dbReference>
<sequence length="275" mass="30594">MGVQKDQHSDTPPQAPYPQLVLFGDSLFQGCSDIQDGFSFQGALQNHCMRRIDVVNRGFSGYNTSQSLKIIENVFPAPTPSGPKLEILVVLLGANDAALVMPELSQHVPLDEYKANLKTIITHPNITAHKPKILLVTPPPLDEIKITQADLEWGWPHATRQHAISASYSEAARQVAKEVEGTILIDLYSLIMEYAISKTPGWDASLPKLGTPECGQRGYLEKLLPDGLHLSGEAYQVLFKAIVPHVRPEFPNLDTEGYVYPDWRNAEWFENNAKK</sequence>
<evidence type="ECO:0000259" key="1">
    <source>
        <dbReference type="Pfam" id="PF13472"/>
    </source>
</evidence>
<dbReference type="Gene3D" id="3.40.50.1110">
    <property type="entry name" value="SGNH hydrolase"/>
    <property type="match status" value="1"/>
</dbReference>
<dbReference type="eggNOG" id="KOG3035">
    <property type="taxonomic scope" value="Eukaryota"/>
</dbReference>
<reference evidence="3" key="1">
    <citation type="journal article" date="2013" name="Genome Announc.">
        <title>Draft genome sequence of the ascomycete Phaeoacremonium aleophilum strain UCR-PA7, a causal agent of the esca disease complex in grapevines.</title>
        <authorList>
            <person name="Blanco-Ulate B."/>
            <person name="Rolshausen P."/>
            <person name="Cantu D."/>
        </authorList>
    </citation>
    <scope>NUCLEOTIDE SEQUENCE [LARGE SCALE GENOMIC DNA]</scope>
    <source>
        <strain evidence="3">UCR-PA7</strain>
    </source>
</reference>
<dbReference type="AlphaFoldDB" id="R8BU19"/>
<dbReference type="KEGG" id="tmn:UCRPA7_1663"/>
<name>R8BU19_PHAM7</name>
<dbReference type="InterPro" id="IPR036514">
    <property type="entry name" value="SGNH_hydro_sf"/>
</dbReference>